<comment type="caution">
    <text evidence="1">The sequence shown here is derived from an EMBL/GenBank/DDBJ whole genome shotgun (WGS) entry which is preliminary data.</text>
</comment>
<keyword evidence="2" id="KW-1185">Reference proteome</keyword>
<evidence type="ECO:0000313" key="1">
    <source>
        <dbReference type="EMBL" id="TNN33795.1"/>
    </source>
</evidence>
<dbReference type="EMBL" id="SRLO01002130">
    <property type="protein sequence ID" value="TNN33795.1"/>
    <property type="molecule type" value="Genomic_DNA"/>
</dbReference>
<name>A0A4Z2EY48_9TELE</name>
<proteinExistence type="predicted"/>
<gene>
    <name evidence="1" type="ORF">EYF80_056041</name>
</gene>
<accession>A0A4Z2EY48</accession>
<dbReference type="AlphaFoldDB" id="A0A4Z2EY48"/>
<evidence type="ECO:0000313" key="2">
    <source>
        <dbReference type="Proteomes" id="UP000314294"/>
    </source>
</evidence>
<protein>
    <submittedName>
        <fullName evidence="1">Uncharacterized protein</fullName>
    </submittedName>
</protein>
<organism evidence="1 2">
    <name type="scientific">Liparis tanakae</name>
    <name type="common">Tanaka's snailfish</name>
    <dbReference type="NCBI Taxonomy" id="230148"/>
    <lineage>
        <taxon>Eukaryota</taxon>
        <taxon>Metazoa</taxon>
        <taxon>Chordata</taxon>
        <taxon>Craniata</taxon>
        <taxon>Vertebrata</taxon>
        <taxon>Euteleostomi</taxon>
        <taxon>Actinopterygii</taxon>
        <taxon>Neopterygii</taxon>
        <taxon>Teleostei</taxon>
        <taxon>Neoteleostei</taxon>
        <taxon>Acanthomorphata</taxon>
        <taxon>Eupercaria</taxon>
        <taxon>Perciformes</taxon>
        <taxon>Cottioidei</taxon>
        <taxon>Cottales</taxon>
        <taxon>Liparidae</taxon>
        <taxon>Liparis</taxon>
    </lineage>
</organism>
<reference evidence="1 2" key="1">
    <citation type="submission" date="2019-03" db="EMBL/GenBank/DDBJ databases">
        <title>First draft genome of Liparis tanakae, snailfish: a comprehensive survey of snailfish specific genes.</title>
        <authorList>
            <person name="Kim W."/>
            <person name="Song I."/>
            <person name="Jeong J.-H."/>
            <person name="Kim D."/>
            <person name="Kim S."/>
            <person name="Ryu S."/>
            <person name="Song J.Y."/>
            <person name="Lee S.K."/>
        </authorList>
    </citation>
    <scope>NUCLEOTIDE SEQUENCE [LARGE SCALE GENOMIC DNA]</scope>
    <source>
        <tissue evidence="1">Muscle</tissue>
    </source>
</reference>
<dbReference type="Proteomes" id="UP000314294">
    <property type="component" value="Unassembled WGS sequence"/>
</dbReference>
<sequence>MQLDANIHFIPLRFSADVNMLDWSYSPLGGGTPSMLLSVLYSKQLTESNGVHDSRVLAIHCQQALLSHIIQSETAYVGQRHQLPNILPTTM</sequence>